<dbReference type="GO" id="GO:0022857">
    <property type="term" value="F:transmembrane transporter activity"/>
    <property type="evidence" value="ECO:0007669"/>
    <property type="project" value="InterPro"/>
</dbReference>
<feature type="transmembrane region" description="Helical" evidence="8">
    <location>
        <begin position="31"/>
        <end position="51"/>
    </location>
</feature>
<evidence type="ECO:0000313" key="10">
    <source>
        <dbReference type="EMBL" id="KAK5646888.1"/>
    </source>
</evidence>
<dbReference type="Gene3D" id="1.20.1250.20">
    <property type="entry name" value="MFS general substrate transporter like domains"/>
    <property type="match status" value="1"/>
</dbReference>
<feature type="domain" description="Major facilitator superfamily (MFS) profile" evidence="9">
    <location>
        <begin position="1"/>
        <end position="453"/>
    </location>
</feature>
<keyword evidence="5 8" id="KW-0812">Transmembrane</keyword>
<feature type="transmembrane region" description="Helical" evidence="8">
    <location>
        <begin position="250"/>
        <end position="279"/>
    </location>
</feature>
<keyword evidence="6 8" id="KW-1133">Transmembrane helix</keyword>
<feature type="transmembrane region" description="Helical" evidence="8">
    <location>
        <begin position="431"/>
        <end position="449"/>
    </location>
</feature>
<dbReference type="PANTHER" id="PTHR48021:SF39">
    <property type="entry name" value="MAJOR FACILITATOR SUPERFAMILY (MFS) PROFILE DOMAIN-CONTAINING PROTEIN"/>
    <property type="match status" value="1"/>
</dbReference>
<reference evidence="10 11" key="1">
    <citation type="journal article" date="2024" name="Insects">
        <title>An Improved Chromosome-Level Genome Assembly of the Firefly Pyrocoelia pectoralis.</title>
        <authorList>
            <person name="Fu X."/>
            <person name="Meyer-Rochow V.B."/>
            <person name="Ballantyne L."/>
            <person name="Zhu X."/>
        </authorList>
    </citation>
    <scope>NUCLEOTIDE SEQUENCE [LARGE SCALE GENOMIC DNA]</scope>
    <source>
        <strain evidence="10">XCY_ONT2</strain>
    </source>
</reference>
<dbReference type="PANTHER" id="PTHR48021">
    <property type="match status" value="1"/>
</dbReference>
<keyword evidence="2" id="KW-0813">Transport</keyword>
<comment type="caution">
    <text evidence="10">The sequence shown here is derived from an EMBL/GenBank/DDBJ whole genome shotgun (WGS) entry which is preliminary data.</text>
</comment>
<feature type="transmembrane region" description="Helical" evidence="8">
    <location>
        <begin position="83"/>
        <end position="105"/>
    </location>
</feature>
<dbReference type="InterPro" id="IPR005829">
    <property type="entry name" value="Sugar_transporter_CS"/>
</dbReference>
<dbReference type="PROSITE" id="PS00216">
    <property type="entry name" value="SUGAR_TRANSPORT_1"/>
    <property type="match status" value="1"/>
</dbReference>
<sequence>MSIGYVTILIPSLTDVNSCEDIYLNENQTSWLSAVMSIMSLIGSIFSGVVAERFGRKRSMMFCAVPLFMSWMIYYYSTEFWHIVAALSIHGVTNGLIEAPVLSYVAEVAEPAMRGMLSATTTLFIVLGVFLEFIIGSSMHWKVAALVTSAVPILAFTLLTLVPETPYWFLTHNKPDQARKSLAWLRGWTTVENVEQEFQEIQKEFKRKSARVRHLVFEDQVGKVSLPTKHVSVKSTNLLESSEKYFKKSFLWPLSLVTFLFGWTSFAGILTLQTFGVIIFATLKVPINKHYATILMGSCQFIGTLLCTFIVPYCGKRITALVPISCLCICNICLGIYAYIYQVTNLDFTNSHHLLTSQGHQWIPLLLLMFMAFIAHCGPRNLPWTITGEVFSHETRGVGCGLSGGFNYLAVFIANKVYLHMVAVLSFPGVYWTYGCVCFIGLITVYFALPETEGKTLEEISCHFSGRVKLDNKVKRKTMRGSNIDI</sequence>
<name>A0AAN7VJS1_9COLE</name>
<keyword evidence="7 8" id="KW-0472">Membrane</keyword>
<dbReference type="FunFam" id="1.20.1250.20:FF:000218">
    <property type="entry name" value="facilitated trehalose transporter Tret1"/>
    <property type="match status" value="1"/>
</dbReference>
<organism evidence="10 11">
    <name type="scientific">Pyrocoelia pectoralis</name>
    <dbReference type="NCBI Taxonomy" id="417401"/>
    <lineage>
        <taxon>Eukaryota</taxon>
        <taxon>Metazoa</taxon>
        <taxon>Ecdysozoa</taxon>
        <taxon>Arthropoda</taxon>
        <taxon>Hexapoda</taxon>
        <taxon>Insecta</taxon>
        <taxon>Pterygota</taxon>
        <taxon>Neoptera</taxon>
        <taxon>Endopterygota</taxon>
        <taxon>Coleoptera</taxon>
        <taxon>Polyphaga</taxon>
        <taxon>Elateriformia</taxon>
        <taxon>Elateroidea</taxon>
        <taxon>Lampyridae</taxon>
        <taxon>Lampyrinae</taxon>
        <taxon>Pyrocoelia</taxon>
    </lineage>
</organism>
<dbReference type="EMBL" id="JAVRBK010000003">
    <property type="protein sequence ID" value="KAK5646888.1"/>
    <property type="molecule type" value="Genomic_DNA"/>
</dbReference>
<dbReference type="PROSITE" id="PS00217">
    <property type="entry name" value="SUGAR_TRANSPORT_2"/>
    <property type="match status" value="1"/>
</dbReference>
<evidence type="ECO:0000313" key="11">
    <source>
        <dbReference type="Proteomes" id="UP001329430"/>
    </source>
</evidence>
<evidence type="ECO:0000256" key="2">
    <source>
        <dbReference type="ARBA" id="ARBA00022448"/>
    </source>
</evidence>
<dbReference type="SUPFAM" id="SSF103473">
    <property type="entry name" value="MFS general substrate transporter"/>
    <property type="match status" value="1"/>
</dbReference>
<feature type="transmembrane region" description="Helical" evidence="8">
    <location>
        <begin position="141"/>
        <end position="162"/>
    </location>
</feature>
<keyword evidence="11" id="KW-1185">Reference proteome</keyword>
<dbReference type="Proteomes" id="UP001329430">
    <property type="component" value="Chromosome 3"/>
</dbReference>
<feature type="transmembrane region" description="Helical" evidence="8">
    <location>
        <begin position="117"/>
        <end position="135"/>
    </location>
</feature>
<protein>
    <recommendedName>
        <fullName evidence="9">Major facilitator superfamily (MFS) profile domain-containing protein</fullName>
    </recommendedName>
</protein>
<evidence type="ECO:0000256" key="1">
    <source>
        <dbReference type="ARBA" id="ARBA00004651"/>
    </source>
</evidence>
<dbReference type="InterPro" id="IPR020846">
    <property type="entry name" value="MFS_dom"/>
</dbReference>
<evidence type="ECO:0000256" key="8">
    <source>
        <dbReference type="SAM" id="Phobius"/>
    </source>
</evidence>
<dbReference type="InterPro" id="IPR050549">
    <property type="entry name" value="MFS_Trehalose_Transporter"/>
</dbReference>
<feature type="transmembrane region" description="Helical" evidence="8">
    <location>
        <begin position="361"/>
        <end position="378"/>
    </location>
</feature>
<keyword evidence="3" id="KW-1003">Cell membrane</keyword>
<feature type="transmembrane region" description="Helical" evidence="8">
    <location>
        <begin position="60"/>
        <end position="77"/>
    </location>
</feature>
<evidence type="ECO:0000256" key="6">
    <source>
        <dbReference type="ARBA" id="ARBA00022989"/>
    </source>
</evidence>
<evidence type="ECO:0000256" key="5">
    <source>
        <dbReference type="ARBA" id="ARBA00022692"/>
    </source>
</evidence>
<dbReference type="Pfam" id="PF00083">
    <property type="entry name" value="Sugar_tr"/>
    <property type="match status" value="1"/>
</dbReference>
<comment type="subcellular location">
    <subcellularLocation>
        <location evidence="1">Cell membrane</location>
        <topology evidence="1">Multi-pass membrane protein</topology>
    </subcellularLocation>
</comment>
<dbReference type="PROSITE" id="PS50850">
    <property type="entry name" value="MFS"/>
    <property type="match status" value="1"/>
</dbReference>
<proteinExistence type="predicted"/>
<dbReference type="InterPro" id="IPR005828">
    <property type="entry name" value="MFS_sugar_transport-like"/>
</dbReference>
<dbReference type="GO" id="GO:0005886">
    <property type="term" value="C:plasma membrane"/>
    <property type="evidence" value="ECO:0007669"/>
    <property type="project" value="UniProtKB-SubCell"/>
</dbReference>
<accession>A0AAN7VJS1</accession>
<evidence type="ECO:0000256" key="3">
    <source>
        <dbReference type="ARBA" id="ARBA00022475"/>
    </source>
</evidence>
<evidence type="ECO:0000256" key="7">
    <source>
        <dbReference type="ARBA" id="ARBA00023136"/>
    </source>
</evidence>
<evidence type="ECO:0000259" key="9">
    <source>
        <dbReference type="PROSITE" id="PS50850"/>
    </source>
</evidence>
<dbReference type="InterPro" id="IPR036259">
    <property type="entry name" value="MFS_trans_sf"/>
</dbReference>
<feature type="transmembrane region" description="Helical" evidence="8">
    <location>
        <begin position="291"/>
        <end position="311"/>
    </location>
</feature>
<gene>
    <name evidence="10" type="ORF">RI129_005352</name>
</gene>
<keyword evidence="4" id="KW-0762">Sugar transport</keyword>
<evidence type="ECO:0000256" key="4">
    <source>
        <dbReference type="ARBA" id="ARBA00022597"/>
    </source>
</evidence>
<feature type="transmembrane region" description="Helical" evidence="8">
    <location>
        <begin position="318"/>
        <end position="341"/>
    </location>
</feature>
<feature type="transmembrane region" description="Helical" evidence="8">
    <location>
        <begin position="398"/>
        <end position="419"/>
    </location>
</feature>
<dbReference type="AlphaFoldDB" id="A0AAN7VJS1"/>